<reference evidence="3" key="1">
    <citation type="journal article" date="2020" name="mSystems">
        <title>Genome- and Community-Level Interaction Insights into Carbon Utilization and Element Cycling Functions of Hydrothermarchaeota in Hydrothermal Sediment.</title>
        <authorList>
            <person name="Zhou Z."/>
            <person name="Liu Y."/>
            <person name="Xu W."/>
            <person name="Pan J."/>
            <person name="Luo Z.H."/>
            <person name="Li M."/>
        </authorList>
    </citation>
    <scope>NUCLEOTIDE SEQUENCE [LARGE SCALE GENOMIC DNA]</scope>
    <source>
        <strain evidence="3">HyVt-365</strain>
    </source>
</reference>
<dbReference type="GO" id="GO:0016226">
    <property type="term" value="P:iron-sulfur cluster assembly"/>
    <property type="evidence" value="ECO:0007669"/>
    <property type="project" value="InterPro"/>
</dbReference>
<sequence length="183" mass="20166">MIFVPVLGSKTKKVEVVLDKEGQEEKLLVVFAGKGKDVIDLDLSTIHKSASTQGRIIVRGILLDSAFARIKGLIKIEKNAQKSEDFLEEKALLVGKDSKVETYPYLEIEADDVRASHGATVGVVDEEQLFYLRSRGLTRSKAVELIIGGFLDGVLDDLGVDVAQREHKRLLSKLEEVKSYALG</sequence>
<dbReference type="Pfam" id="PF01458">
    <property type="entry name" value="SUFBD_core"/>
    <property type="match status" value="1"/>
</dbReference>
<evidence type="ECO:0000259" key="2">
    <source>
        <dbReference type="Pfam" id="PF01458"/>
    </source>
</evidence>
<comment type="caution">
    <text evidence="3">The sequence shown here is derived from an EMBL/GenBank/DDBJ whole genome shotgun (WGS) entry which is preliminary data.</text>
</comment>
<feature type="domain" description="SUF system FeS cluster assembly SufBD core" evidence="2">
    <location>
        <begin position="11"/>
        <end position="150"/>
    </location>
</feature>
<gene>
    <name evidence="3" type="ORF">ENI09_00985</name>
</gene>
<dbReference type="PANTHER" id="PTHR30508">
    <property type="entry name" value="FES CLUSTER ASSEMBLY PROTEIN SUF"/>
    <property type="match status" value="1"/>
</dbReference>
<dbReference type="SUPFAM" id="SSF101960">
    <property type="entry name" value="Stabilizer of iron transporter SufD"/>
    <property type="match status" value="1"/>
</dbReference>
<dbReference type="Proteomes" id="UP000885744">
    <property type="component" value="Unassembled WGS sequence"/>
</dbReference>
<dbReference type="InterPro" id="IPR037284">
    <property type="entry name" value="SUF_FeS_clus_asmbl_SufBD_sf"/>
</dbReference>
<dbReference type="AlphaFoldDB" id="A0A7C1S9U5"/>
<comment type="similarity">
    <text evidence="1">Belongs to the iron-sulfur cluster assembly SufBD family.</text>
</comment>
<proteinExistence type="inferred from homology"/>
<evidence type="ECO:0000313" key="3">
    <source>
        <dbReference type="EMBL" id="HEB13973.1"/>
    </source>
</evidence>
<protein>
    <submittedName>
        <fullName evidence="3">SufD family Fe-S cluster assembly protein</fullName>
    </submittedName>
</protein>
<dbReference type="EMBL" id="DRHH01000041">
    <property type="protein sequence ID" value="HEB13973.1"/>
    <property type="molecule type" value="Genomic_DNA"/>
</dbReference>
<accession>A0A7C1S9U5</accession>
<dbReference type="InterPro" id="IPR055346">
    <property type="entry name" value="Fe-S_cluster_assembly_SufBD"/>
</dbReference>
<evidence type="ECO:0000256" key="1">
    <source>
        <dbReference type="ARBA" id="ARBA00043967"/>
    </source>
</evidence>
<dbReference type="InterPro" id="IPR000825">
    <property type="entry name" value="SUF_FeS_clus_asmbl_SufBD_core"/>
</dbReference>
<dbReference type="PANTHER" id="PTHR30508:SF1">
    <property type="entry name" value="UPF0051 PROTEIN ABCI8, CHLOROPLASTIC-RELATED"/>
    <property type="match status" value="1"/>
</dbReference>
<name>A0A7C1S9U5_UNCKA</name>
<organism evidence="3">
    <name type="scientific">candidate division WWE3 bacterium</name>
    <dbReference type="NCBI Taxonomy" id="2053526"/>
    <lineage>
        <taxon>Bacteria</taxon>
        <taxon>Katanobacteria</taxon>
    </lineage>
</organism>